<evidence type="ECO:0000313" key="3">
    <source>
        <dbReference type="Proteomes" id="UP000751190"/>
    </source>
</evidence>
<comment type="caution">
    <text evidence="2">The sequence shown here is derived from an EMBL/GenBank/DDBJ whole genome shotgun (WGS) entry which is preliminary data.</text>
</comment>
<dbReference type="AlphaFoldDB" id="A0A8J5XTH1"/>
<dbReference type="Proteomes" id="UP000751190">
    <property type="component" value="Unassembled WGS sequence"/>
</dbReference>
<accession>A0A8J5XTH1</accession>
<dbReference type="EMBL" id="JAGTXO010000008">
    <property type="protein sequence ID" value="KAG8466249.1"/>
    <property type="molecule type" value="Genomic_DNA"/>
</dbReference>
<keyword evidence="3" id="KW-1185">Reference proteome</keyword>
<proteinExistence type="predicted"/>
<feature type="region of interest" description="Disordered" evidence="1">
    <location>
        <begin position="498"/>
        <end position="518"/>
    </location>
</feature>
<evidence type="ECO:0000313" key="2">
    <source>
        <dbReference type="EMBL" id="KAG8466249.1"/>
    </source>
</evidence>
<protein>
    <submittedName>
        <fullName evidence="2">Uncharacterized protein</fullName>
    </submittedName>
</protein>
<feature type="compositionally biased region" description="Low complexity" evidence="1">
    <location>
        <begin position="124"/>
        <end position="137"/>
    </location>
</feature>
<name>A0A8J5XTH1_DIALT</name>
<feature type="region of interest" description="Disordered" evidence="1">
    <location>
        <begin position="400"/>
        <end position="433"/>
    </location>
</feature>
<feature type="region of interest" description="Disordered" evidence="1">
    <location>
        <begin position="74"/>
        <end position="179"/>
    </location>
</feature>
<feature type="compositionally biased region" description="Low complexity" evidence="1">
    <location>
        <begin position="410"/>
        <end position="422"/>
    </location>
</feature>
<gene>
    <name evidence="2" type="ORF">KFE25_002005</name>
</gene>
<sequence length="724" mass="77007">MAEPRSALRRWWQRVRDERVKLATAVVVQQHTRTAAKRLALAMWAITSPAASSVRESQRAARSPISARRRELLALRGSSPPPPFILTGTPSPPERASDHARAASPAALAERRRRPDGVVAESNALGQLRAARAQAARTSGTLGAQGRTAERTARAFAPDAAPEAVAASPASPTSRAASPRRSLAALASAPILASTAPAAIRAAAANNAPLSPAHVAHAPISHPTPRSRALALSRALARWQRSCATLGAASSRAARAERTAALTKAARAFAALRVCGWLAARARVHRGWLDGLATVRWASAQSKRVLSALSGWRALYRRLGGTWRHVAGAGASARRALSQAAFSMLHRALLRWRRELRMAAARRPPLAAALAALAAARREALAQAQADAVRAVRRQREAECADAARTPHVQAEAHAQQQAQQATSLPQLTEPRAQQHIDPSFERNQALRSVLALCATEGGLRGARGALGSWAAACLALRASSDSETRARSAELRAREAEARMRDARDAEASARDAEASARDAEASAARALDASEIEWRAALGRVADRAAALRADEARAWADERDVLLARAAQHARQLSAELSAAHARRTAADARCAEAEEAARAVAVLRVKLAEQAEHGDALCAELEESRGREERLGKQLRALTLALHVQRETAERERREALAQLLQANADALGATIAAPLGPASPAKLRAARHEEPAAVARATAQLRTPLRDVQTVAPPRAILL</sequence>
<reference evidence="2" key="1">
    <citation type="submission" date="2021-05" db="EMBL/GenBank/DDBJ databases">
        <title>The genome of the haptophyte Pavlova lutheri (Diacronema luteri, Pavlovales) - a model for lipid biosynthesis in eukaryotic algae.</title>
        <authorList>
            <person name="Hulatt C.J."/>
            <person name="Posewitz M.C."/>
        </authorList>
    </citation>
    <scope>NUCLEOTIDE SEQUENCE</scope>
    <source>
        <strain evidence="2">NIVA-4/92</strain>
    </source>
</reference>
<feature type="compositionally biased region" description="Low complexity" evidence="1">
    <location>
        <begin position="154"/>
        <end position="179"/>
    </location>
</feature>
<evidence type="ECO:0000256" key="1">
    <source>
        <dbReference type="SAM" id="MobiDB-lite"/>
    </source>
</evidence>
<organism evidence="2 3">
    <name type="scientific">Diacronema lutheri</name>
    <name type="common">Unicellular marine alga</name>
    <name type="synonym">Monochrysis lutheri</name>
    <dbReference type="NCBI Taxonomy" id="2081491"/>
    <lineage>
        <taxon>Eukaryota</taxon>
        <taxon>Haptista</taxon>
        <taxon>Haptophyta</taxon>
        <taxon>Pavlovophyceae</taxon>
        <taxon>Pavlovales</taxon>
        <taxon>Pavlovaceae</taxon>
        <taxon>Diacronema</taxon>
    </lineage>
</organism>